<dbReference type="PANTHER" id="PTHR42717">
    <property type="entry name" value="DIHYDROOROTASE-RELATED"/>
    <property type="match status" value="1"/>
</dbReference>
<dbReference type="Gene3D" id="2.30.40.10">
    <property type="entry name" value="Urease, subunit C, domain 1"/>
    <property type="match status" value="1"/>
</dbReference>
<evidence type="ECO:0000259" key="1">
    <source>
        <dbReference type="Pfam" id="PF01979"/>
    </source>
</evidence>
<dbReference type="EMBL" id="PNHC01000014">
    <property type="protein sequence ID" value="PMC67843.1"/>
    <property type="molecule type" value="Genomic_DNA"/>
</dbReference>
<dbReference type="InterPro" id="IPR011059">
    <property type="entry name" value="Metal-dep_hydrolase_composite"/>
</dbReference>
<dbReference type="InterPro" id="IPR006680">
    <property type="entry name" value="Amidohydro-rel"/>
</dbReference>
<comment type="caution">
    <text evidence="2">The sequence shown here is derived from an EMBL/GenBank/DDBJ whole genome shotgun (WGS) entry which is preliminary data.</text>
</comment>
<dbReference type="InterPro" id="IPR032466">
    <property type="entry name" value="Metal_Hydrolase"/>
</dbReference>
<name>A0A2N6TEU0_FUSNU</name>
<dbReference type="RefSeq" id="WP_158393637.1">
    <property type="nucleotide sequence ID" value="NZ_PNHC01000014.1"/>
</dbReference>
<organism evidence="2 3">
    <name type="scientific">Fusobacterium nucleatum</name>
    <dbReference type="NCBI Taxonomy" id="851"/>
    <lineage>
        <taxon>Bacteria</taxon>
        <taxon>Fusobacteriati</taxon>
        <taxon>Fusobacteriota</taxon>
        <taxon>Fusobacteriia</taxon>
        <taxon>Fusobacteriales</taxon>
        <taxon>Fusobacteriaceae</taxon>
        <taxon>Fusobacterium</taxon>
    </lineage>
</organism>
<gene>
    <name evidence="2" type="ORF">CJ209_11435</name>
</gene>
<dbReference type="PANTHER" id="PTHR42717:SF1">
    <property type="entry name" value="IMIDAZOLONEPROPIONASE AND RELATED AMIDOHYDROLASES"/>
    <property type="match status" value="1"/>
</dbReference>
<reference evidence="2 3" key="1">
    <citation type="submission" date="2017-09" db="EMBL/GenBank/DDBJ databases">
        <title>Bacterial strain isolated from the female urinary microbiota.</title>
        <authorList>
            <person name="Thomas-White K."/>
            <person name="Kumar N."/>
            <person name="Forster S."/>
            <person name="Putonti C."/>
            <person name="Lawley T."/>
            <person name="Wolfe A.J."/>
        </authorList>
    </citation>
    <scope>NUCLEOTIDE SEQUENCE [LARGE SCALE GENOMIC DNA]</scope>
    <source>
        <strain evidence="2 3">UMB0249</strain>
    </source>
</reference>
<dbReference type="SUPFAM" id="SSF51338">
    <property type="entry name" value="Composite domain of metallo-dependent hydrolases"/>
    <property type="match status" value="1"/>
</dbReference>
<evidence type="ECO:0000313" key="2">
    <source>
        <dbReference type="EMBL" id="PMC67843.1"/>
    </source>
</evidence>
<accession>A0A2N6TEU0</accession>
<evidence type="ECO:0000313" key="3">
    <source>
        <dbReference type="Proteomes" id="UP000235733"/>
    </source>
</evidence>
<dbReference type="Proteomes" id="UP000235733">
    <property type="component" value="Unassembled WGS sequence"/>
</dbReference>
<dbReference type="Gene3D" id="3.20.20.140">
    <property type="entry name" value="Metal-dependent hydrolases"/>
    <property type="match status" value="1"/>
</dbReference>
<dbReference type="GO" id="GO:0016810">
    <property type="term" value="F:hydrolase activity, acting on carbon-nitrogen (but not peptide) bonds"/>
    <property type="evidence" value="ECO:0007669"/>
    <property type="project" value="InterPro"/>
</dbReference>
<dbReference type="Pfam" id="PF01979">
    <property type="entry name" value="Amidohydro_1"/>
    <property type="match status" value="1"/>
</dbReference>
<sequence length="383" mass="43278">MSILIKNGFMLSEGNKLNYQGDIFIENEKITNIAPNLNVEAEQIIDASGCIVLPGLIDHHAHLYPFIKKGIPAEGVCFSSGVTTTVDAGSTGCETYEKVRNFLDYSRLRIKSYLNISSLGLSGLPKLENLDPKFFNKEKIKELFQKYRSELIGLKIRMSKNIVNELGFKPLEETVKIAEELSVPVMVHSTDPQGPIENLANLLKKNDILTHMYQKSPFTILNDDKIDTSIIKAREKGVLFEASDARLHFSFEVCEKALKENFLPDIIATDLTAFSMYQRPTSFSLLMQISKYENLRIPFEKVIKACTETPAKLLGISDSVGVIKVGYLADIAIIKKEFTDVEFGDKPYKYEDKNLKKGNFVYNSMMTIKNGEIVYRNILFQKI</sequence>
<dbReference type="InterPro" id="IPR020043">
    <property type="entry name" value="Deacetylase_Atu3266-like"/>
</dbReference>
<feature type="domain" description="Amidohydrolase-related" evidence="1">
    <location>
        <begin position="51"/>
        <end position="373"/>
    </location>
</feature>
<dbReference type="GO" id="GO:0019213">
    <property type="term" value="F:deacetylase activity"/>
    <property type="evidence" value="ECO:0007669"/>
    <property type="project" value="InterPro"/>
</dbReference>
<proteinExistence type="predicted"/>
<dbReference type="SUPFAM" id="SSF51556">
    <property type="entry name" value="Metallo-dependent hydrolases"/>
    <property type="match status" value="1"/>
</dbReference>
<dbReference type="AlphaFoldDB" id="A0A2N6TEU0"/>
<protein>
    <recommendedName>
        <fullName evidence="1">Amidohydrolase-related domain-containing protein</fullName>
    </recommendedName>
</protein>